<dbReference type="RefSeq" id="WP_109741945.1">
    <property type="nucleotide sequence ID" value="NZ_QGGO01000005.1"/>
</dbReference>
<comment type="caution">
    <text evidence="2">The sequence shown here is derived from an EMBL/GenBank/DDBJ whole genome shotgun (WGS) entry which is preliminary data.</text>
</comment>
<name>A0A316EEN4_9BACT</name>
<evidence type="ECO:0000313" key="2">
    <source>
        <dbReference type="EMBL" id="PWK27773.1"/>
    </source>
</evidence>
<keyword evidence="3" id="KW-1185">Reference proteome</keyword>
<protein>
    <recommendedName>
        <fullName evidence="4">Lipocalin-like protein</fullName>
    </recommendedName>
</protein>
<reference evidence="2 3" key="1">
    <citation type="submission" date="2018-05" db="EMBL/GenBank/DDBJ databases">
        <title>Genomic Encyclopedia of Archaeal and Bacterial Type Strains, Phase II (KMG-II): from individual species to whole genera.</title>
        <authorList>
            <person name="Goeker M."/>
        </authorList>
    </citation>
    <scope>NUCLEOTIDE SEQUENCE [LARGE SCALE GENOMIC DNA]</scope>
    <source>
        <strain evidence="2 3">DSM 22214</strain>
    </source>
</reference>
<dbReference type="OrthoDB" id="964758at2"/>
<dbReference type="Proteomes" id="UP000245489">
    <property type="component" value="Unassembled WGS sequence"/>
</dbReference>
<evidence type="ECO:0000313" key="3">
    <source>
        <dbReference type="Proteomes" id="UP000245489"/>
    </source>
</evidence>
<dbReference type="EMBL" id="QGGO01000005">
    <property type="protein sequence ID" value="PWK27773.1"/>
    <property type="molecule type" value="Genomic_DNA"/>
</dbReference>
<evidence type="ECO:0000256" key="1">
    <source>
        <dbReference type="SAM" id="SignalP"/>
    </source>
</evidence>
<gene>
    <name evidence="2" type="ORF">LV89_01180</name>
</gene>
<evidence type="ECO:0008006" key="4">
    <source>
        <dbReference type="Google" id="ProtNLM"/>
    </source>
</evidence>
<feature type="signal peptide" evidence="1">
    <location>
        <begin position="1"/>
        <end position="21"/>
    </location>
</feature>
<dbReference type="PROSITE" id="PS51257">
    <property type="entry name" value="PROKAR_LIPOPROTEIN"/>
    <property type="match status" value="1"/>
</dbReference>
<accession>A0A316EEN4</accession>
<organism evidence="2 3">
    <name type="scientific">Arcicella aurantiaca</name>
    <dbReference type="NCBI Taxonomy" id="591202"/>
    <lineage>
        <taxon>Bacteria</taxon>
        <taxon>Pseudomonadati</taxon>
        <taxon>Bacteroidota</taxon>
        <taxon>Cytophagia</taxon>
        <taxon>Cytophagales</taxon>
        <taxon>Flectobacillaceae</taxon>
        <taxon>Arcicella</taxon>
    </lineage>
</organism>
<keyword evidence="1" id="KW-0732">Signal</keyword>
<feature type="chain" id="PRO_5016233270" description="Lipocalin-like protein" evidence="1">
    <location>
        <begin position="22"/>
        <end position="160"/>
    </location>
</feature>
<proteinExistence type="predicted"/>
<sequence>MRKIFLYLPILFAFILVLSCGKTSTTEPTAAENLANKTWTVSIAKQNGTQVYQKGGTSNIEGGYSNYKLTLGTIANGSGTASLTARDGSTFSGTWALSGSDKVLTLSGLKNTAGAPPTGTSGTIVYNITSTVTATAVTLESAQPDLKAGNTTVNLQLVNP</sequence>
<dbReference type="AlphaFoldDB" id="A0A316EEN4"/>